<dbReference type="EMBL" id="LR797037">
    <property type="protein sequence ID" value="CAB4182701.1"/>
    <property type="molecule type" value="Genomic_DNA"/>
</dbReference>
<protein>
    <submittedName>
        <fullName evidence="4">Uncharacterized protein</fullName>
    </submittedName>
</protein>
<dbReference type="EMBL" id="LR798373">
    <property type="protein sequence ID" value="CAB5227217.1"/>
    <property type="molecule type" value="Genomic_DNA"/>
</dbReference>
<evidence type="ECO:0000313" key="3">
    <source>
        <dbReference type="EMBL" id="CAB4182701.1"/>
    </source>
</evidence>
<organism evidence="4">
    <name type="scientific">uncultured Caudovirales phage</name>
    <dbReference type="NCBI Taxonomy" id="2100421"/>
    <lineage>
        <taxon>Viruses</taxon>
        <taxon>Duplodnaviria</taxon>
        <taxon>Heunggongvirae</taxon>
        <taxon>Uroviricota</taxon>
        <taxon>Caudoviricetes</taxon>
        <taxon>Peduoviridae</taxon>
        <taxon>Maltschvirus</taxon>
        <taxon>Maltschvirus maltsch</taxon>
    </lineage>
</organism>
<reference evidence="4" key="1">
    <citation type="submission" date="2020-05" db="EMBL/GenBank/DDBJ databases">
        <authorList>
            <person name="Chiriac C."/>
            <person name="Salcher M."/>
            <person name="Ghai R."/>
            <person name="Kavagutti S V."/>
        </authorList>
    </citation>
    <scope>NUCLEOTIDE SEQUENCE</scope>
</reference>
<dbReference type="EMBL" id="LR796520">
    <property type="protein sequence ID" value="CAB4149871.1"/>
    <property type="molecule type" value="Genomic_DNA"/>
</dbReference>
<evidence type="ECO:0000313" key="5">
    <source>
        <dbReference type="EMBL" id="CAB4211671.1"/>
    </source>
</evidence>
<evidence type="ECO:0000313" key="1">
    <source>
        <dbReference type="EMBL" id="CAB4149871.1"/>
    </source>
</evidence>
<proteinExistence type="predicted"/>
<evidence type="ECO:0000313" key="6">
    <source>
        <dbReference type="EMBL" id="CAB5227217.1"/>
    </source>
</evidence>
<sequence length="68" mass="7923">MKQRVAVLERALVASEQDVERLQCELFNTKLDRSVMISYLLMKVRQEDWHGVSDAANDLREMDAREGK</sequence>
<evidence type="ECO:0000313" key="2">
    <source>
        <dbReference type="EMBL" id="CAB4170212.1"/>
    </source>
</evidence>
<dbReference type="EMBL" id="LR797378">
    <property type="protein sequence ID" value="CAB4211671.1"/>
    <property type="molecule type" value="Genomic_DNA"/>
</dbReference>
<accession>A0A6J5RZX6</accession>
<dbReference type="EMBL" id="LR797269">
    <property type="protein sequence ID" value="CAB4197904.1"/>
    <property type="molecule type" value="Genomic_DNA"/>
</dbReference>
<gene>
    <name evidence="3" type="ORF">UFOVP1079_35</name>
    <name evidence="4" type="ORF">UFOVP1320_39</name>
    <name evidence="5" type="ORF">UFOVP1431_16</name>
    <name evidence="6" type="ORF">UFOVP1527_17</name>
    <name evidence="1" type="ORF">UFOVP548_54</name>
    <name evidence="2" type="ORF">UFOVP904_54</name>
</gene>
<dbReference type="EMBL" id="LR796851">
    <property type="protein sequence ID" value="CAB4170212.1"/>
    <property type="molecule type" value="Genomic_DNA"/>
</dbReference>
<evidence type="ECO:0000313" key="4">
    <source>
        <dbReference type="EMBL" id="CAB4197904.1"/>
    </source>
</evidence>
<name>A0A6J5RZX6_9CAUD</name>